<comment type="caution">
    <text evidence="1">The sequence shown here is derived from an EMBL/GenBank/DDBJ whole genome shotgun (WGS) entry which is preliminary data.</text>
</comment>
<evidence type="ECO:0000313" key="1">
    <source>
        <dbReference type="EMBL" id="KAF7259732.1"/>
    </source>
</evidence>
<dbReference type="Proteomes" id="UP000822476">
    <property type="component" value="Unassembled WGS sequence"/>
</dbReference>
<name>A0A8S9YYQ7_9TREM</name>
<organism evidence="1 2">
    <name type="scientific">Paragonimus skrjabini miyazakii</name>
    <dbReference type="NCBI Taxonomy" id="59628"/>
    <lineage>
        <taxon>Eukaryota</taxon>
        <taxon>Metazoa</taxon>
        <taxon>Spiralia</taxon>
        <taxon>Lophotrochozoa</taxon>
        <taxon>Platyhelminthes</taxon>
        <taxon>Trematoda</taxon>
        <taxon>Digenea</taxon>
        <taxon>Plagiorchiida</taxon>
        <taxon>Troglotremata</taxon>
        <taxon>Troglotrematidae</taxon>
        <taxon>Paragonimus</taxon>
    </lineage>
</organism>
<accession>A0A8S9YYQ7</accession>
<dbReference type="EMBL" id="JTDE01001064">
    <property type="protein sequence ID" value="KAF7259732.1"/>
    <property type="molecule type" value="Genomic_DNA"/>
</dbReference>
<keyword evidence="2" id="KW-1185">Reference proteome</keyword>
<dbReference type="OrthoDB" id="6283701at2759"/>
<evidence type="ECO:0000313" key="2">
    <source>
        <dbReference type="Proteomes" id="UP000822476"/>
    </source>
</evidence>
<protein>
    <submittedName>
        <fullName evidence="1">Uncharacterized protein</fullName>
    </submittedName>
</protein>
<proteinExistence type="predicted"/>
<dbReference type="AlphaFoldDB" id="A0A8S9YYQ7"/>
<reference evidence="1" key="1">
    <citation type="submission" date="2019-07" db="EMBL/GenBank/DDBJ databases">
        <title>Annotation for the trematode Paragonimus miyazaki's.</title>
        <authorList>
            <person name="Choi Y.-J."/>
        </authorList>
    </citation>
    <scope>NUCLEOTIDE SEQUENCE</scope>
    <source>
        <strain evidence="1">Japan</strain>
    </source>
</reference>
<gene>
    <name evidence="1" type="ORF">EG68_03262</name>
</gene>
<sequence>MSSSLYVSAVDFLARQIPTKQVADYVIPFLARQLGGRSRHVEFYVHWTDSILRAHALKLRRDAATWALVVTSNIAHEAQNVGDTERKTVEDKMTVINPGFLTEHGEWAACQASLVRLQTSLEKVKTHVIQRFEAVDNLWNYLDSVAQLKATGEPTDVAFLSNTLLPSDNLDDLTIPAAPVSLPVKRALNRTRGKKKFVHKTTLTA</sequence>